<reference evidence="3" key="1">
    <citation type="journal article" date="2015" name="Nat. Genet.">
        <title>The pineapple genome and the evolution of CAM photosynthesis.</title>
        <authorList>
            <person name="Ming R."/>
            <person name="VanBuren R."/>
            <person name="Wai C.M."/>
            <person name="Tang H."/>
            <person name="Schatz M.C."/>
            <person name="Bowers J.E."/>
            <person name="Lyons E."/>
            <person name="Wang M.L."/>
            <person name="Chen J."/>
            <person name="Biggers E."/>
            <person name="Zhang J."/>
            <person name="Huang L."/>
            <person name="Zhang L."/>
            <person name="Miao W."/>
            <person name="Zhang J."/>
            <person name="Ye Z."/>
            <person name="Miao C."/>
            <person name="Lin Z."/>
            <person name="Wang H."/>
            <person name="Zhou H."/>
            <person name="Yim W.C."/>
            <person name="Priest H.D."/>
            <person name="Zheng C."/>
            <person name="Woodhouse M."/>
            <person name="Edger P.P."/>
            <person name="Guyot R."/>
            <person name="Guo H.B."/>
            <person name="Guo H."/>
            <person name="Zheng G."/>
            <person name="Singh R."/>
            <person name="Sharma A."/>
            <person name="Min X."/>
            <person name="Zheng Y."/>
            <person name="Lee H."/>
            <person name="Gurtowski J."/>
            <person name="Sedlazeck F.J."/>
            <person name="Harkess A."/>
            <person name="McKain M.R."/>
            <person name="Liao Z."/>
            <person name="Fang J."/>
            <person name="Liu J."/>
            <person name="Zhang X."/>
            <person name="Zhang Q."/>
            <person name="Hu W."/>
            <person name="Qin Y."/>
            <person name="Wang K."/>
            <person name="Chen L.Y."/>
            <person name="Shirley N."/>
            <person name="Lin Y.R."/>
            <person name="Liu L.Y."/>
            <person name="Hernandez A.G."/>
            <person name="Wright C.L."/>
            <person name="Bulone V."/>
            <person name="Tuskan G.A."/>
            <person name="Heath K."/>
            <person name="Zee F."/>
            <person name="Moore P.H."/>
            <person name="Sunkar R."/>
            <person name="Leebens-Mack J.H."/>
            <person name="Mockler T."/>
            <person name="Bennetzen J.L."/>
            <person name="Freeling M."/>
            <person name="Sankoff D."/>
            <person name="Paterson A.H."/>
            <person name="Zhu X."/>
            <person name="Yang X."/>
            <person name="Smith J.A."/>
            <person name="Cushman J.C."/>
            <person name="Paull R.E."/>
            <person name="Yu Q."/>
        </authorList>
    </citation>
    <scope>NUCLEOTIDE SEQUENCE [LARGE SCALE GENOMIC DNA]</scope>
    <source>
        <strain evidence="3">cv. F153</strain>
    </source>
</reference>
<feature type="coiled-coil region" evidence="1">
    <location>
        <begin position="367"/>
        <end position="401"/>
    </location>
</feature>
<proteinExistence type="predicted"/>
<feature type="region of interest" description="Disordered" evidence="2">
    <location>
        <begin position="985"/>
        <end position="1048"/>
    </location>
</feature>
<evidence type="ECO:0000256" key="2">
    <source>
        <dbReference type="SAM" id="MobiDB-lite"/>
    </source>
</evidence>
<feature type="compositionally biased region" description="Basic and acidic residues" evidence="2">
    <location>
        <begin position="778"/>
        <end position="788"/>
    </location>
</feature>
<keyword evidence="3" id="KW-1185">Reference proteome</keyword>
<feature type="compositionally biased region" description="Polar residues" evidence="2">
    <location>
        <begin position="798"/>
        <end position="808"/>
    </location>
</feature>
<dbReference type="GeneID" id="109709874"/>
<dbReference type="PANTHER" id="PTHR34962:SF1">
    <property type="entry name" value="EMBRYO DEFECTIVE 1703-RELATED"/>
    <property type="match status" value="1"/>
</dbReference>
<feature type="compositionally biased region" description="Basic and acidic residues" evidence="2">
    <location>
        <begin position="1015"/>
        <end position="1025"/>
    </location>
</feature>
<sequence length="1325" mass="150305">MDISTSPVLESTNFFCKISSPTISSPFSSFHKNNPLRKSPNDSIFLLKNRSWTPLAASRRGIGPVSARFRRPLRRRNTLREKIVPSNEDQVRRAPELFNPDFKLAEKVGPTLGLGTEKDIVENDRLGNGNSYKDSVLWDKLENWINQYKDDSEYWGIGTGPIFTVYKDSDANVTRVVVNEEEIVKRSRIGAWSFESKRAGEEFAGVNSKLSCAKVIAKDIESGKYMLPKSSSIFKYVVEGKNSSFAEGLVFIAKKGESILKITPQVGFALLCGCCVFWVMKKLIVGNDKVELSREEVEMLRRKKMSRMKREELEKGSVKVLQDVPELAVASLRRPELDRSELIKSIKQTEVLRENLIPSHSNASFQNDDKIKEIREMVKKVHELERENQNQNDNQVEALKEASDDVSMSRTILHKGRIEKDMKSSVDMNNKGMLEEESLNNRSIIPEGELSNTFCDKRVIIDTKVDDRKTDEEIDTKEKANSGFDVEHSTDYKDAGTSSFIVQTNEEKIRKNEMRSSKSKNRKSKSSSGTSSKKSVKIKPRIISSVKEAREYLATKRRTKLNKSQVSDELVQSADMIGSTTDVLGAKKTTLGSDSFDDKAAFLPKKPSCDYTAETKLREGSCFNDLSTANDSSQVERKKYDFLNDTSDRKSTNSFLTEENSTSSSWDPQSMSNSSPTKTMNGKHRSSIHNVTTNESSSISSSQDLDDLIVERQSDQEKQEKSLQNPVDYRELEINGNKFARKDWAACIENEVGPSFEFDKTNDFSLSSVDSSRVCNMEKKENNSHPDEVDVSGETGKSDSVSTVINGSQDKHELNGPNVKTGKSLMSEESWIEKNFQEFNPIIQKMRVGFKENYVLAKDKAQEELSLSAVVNEMGSALESEELEWMNDESLREIVFQVRENELAGRDPFHMMDATDKRAFFEGLERKVEMVNERLLPLHEYYHSRIENLDYGADGISLDDPPEKIIPYWKGPSFDKDPEFLSKKLKQKETESSLSKVEGLAKSSIPSPNASVDNSLKKSVGESSKKTKTLIECSDGSTRPGKKGGKEHWEHTKKWSQGFLEVYNAETDPEVKSIMRNMGKDLDRWITEKEIQDATDLLTKIPKRKRRYIEKKMNKLKREVEKYGAQAVVSKYKEYSDEKEEDYLSWLDLPFVLCIELYTVEEDVPRVGFYSLEMAADLELDPKQYHVIAFEDPGDSKNFCYIVQAHMDMLGSGKAFVVARPPKYTLTWLTPETNRHERAMQDAFRDAKAGGFSVTVIRKGEITLNVDQTLEEVEEEITEIGSKIYHDKIMHERSVDARTLLKGVITADRSAKGRSRAVLIKSTKS</sequence>
<name>A0A6P5EVK8_ANACO</name>
<keyword evidence="1" id="KW-0175">Coiled coil</keyword>
<feature type="compositionally biased region" description="Basic and acidic residues" evidence="2">
    <location>
        <begin position="505"/>
        <end position="516"/>
    </location>
</feature>
<organism evidence="3 4">
    <name type="scientific">Ananas comosus</name>
    <name type="common">Pineapple</name>
    <name type="synonym">Ananas ananas</name>
    <dbReference type="NCBI Taxonomy" id="4615"/>
    <lineage>
        <taxon>Eukaryota</taxon>
        <taxon>Viridiplantae</taxon>
        <taxon>Streptophyta</taxon>
        <taxon>Embryophyta</taxon>
        <taxon>Tracheophyta</taxon>
        <taxon>Spermatophyta</taxon>
        <taxon>Magnoliopsida</taxon>
        <taxon>Liliopsida</taxon>
        <taxon>Poales</taxon>
        <taxon>Bromeliaceae</taxon>
        <taxon>Bromelioideae</taxon>
        <taxon>Ananas</taxon>
    </lineage>
</organism>
<feature type="region of interest" description="Disordered" evidence="2">
    <location>
        <begin position="649"/>
        <end position="703"/>
    </location>
</feature>
<feature type="region of interest" description="Disordered" evidence="2">
    <location>
        <begin position="468"/>
        <end position="538"/>
    </location>
</feature>
<feature type="compositionally biased region" description="Polar residues" evidence="2">
    <location>
        <begin position="1004"/>
        <end position="1014"/>
    </location>
</feature>
<reference evidence="4" key="2">
    <citation type="submission" date="2025-08" db="UniProtKB">
        <authorList>
            <consortium name="RefSeq"/>
        </authorList>
    </citation>
    <scope>IDENTIFICATION</scope>
    <source>
        <tissue evidence="4">Leaf</tissue>
    </source>
</reference>
<dbReference type="RefSeq" id="XP_020087826.1">
    <property type="nucleotide sequence ID" value="XM_020232237.1"/>
</dbReference>
<feature type="compositionally biased region" description="Basic and acidic residues" evidence="2">
    <location>
        <begin position="468"/>
        <end position="494"/>
    </location>
</feature>
<accession>A0A6P5EVK8</accession>
<evidence type="ECO:0000256" key="1">
    <source>
        <dbReference type="SAM" id="Coils"/>
    </source>
</evidence>
<feature type="compositionally biased region" description="Polar residues" evidence="2">
    <location>
        <begin position="652"/>
        <end position="680"/>
    </location>
</feature>
<protein>
    <submittedName>
        <fullName evidence="4">Uncharacterized protein LOC109709874 isoform X1</fullName>
    </submittedName>
</protein>
<gene>
    <name evidence="4" type="primary">LOC109709874</name>
</gene>
<evidence type="ECO:0000313" key="3">
    <source>
        <dbReference type="Proteomes" id="UP000515123"/>
    </source>
</evidence>
<dbReference type="Proteomes" id="UP000515123">
    <property type="component" value="Linkage group 5"/>
</dbReference>
<dbReference type="OrthoDB" id="645219at2759"/>
<dbReference type="PANTHER" id="PTHR34962">
    <property type="entry name" value="EMBRYO DEFECTIVE 1703-RELATED"/>
    <property type="match status" value="1"/>
</dbReference>
<feature type="region of interest" description="Disordered" evidence="2">
    <location>
        <begin position="778"/>
        <end position="822"/>
    </location>
</feature>
<evidence type="ECO:0000313" key="4">
    <source>
        <dbReference type="RefSeq" id="XP_020087826.1"/>
    </source>
</evidence>